<accession>A0A8K0P5A6</accession>
<dbReference type="AlphaFoldDB" id="A0A8K0P5A6"/>
<dbReference type="GO" id="GO:0016020">
    <property type="term" value="C:membrane"/>
    <property type="evidence" value="ECO:0007669"/>
    <property type="project" value="UniProtKB-SubCell"/>
</dbReference>
<protein>
    <recommendedName>
        <fullName evidence="6">STAS domain-containing protein</fullName>
    </recommendedName>
</protein>
<sequence length="297" mass="33063">MPFTASLSRTLIQTTSGGRTQLCSVISCTILIFVLIWIGPFFEPLPRCVLASIIMVALKGMLMQVKELFVIWKLSKKDGMIWIITFLTVVLVDIDYGLFTGMGLSLAMILLQGIKGYSCLLGVIPNTDLYLDTSRYKAACEIPGIKIFHYRGGLSFATRGNFRDDLYRLVEVHPQKLLISRKKAESKKAKGIKPTEDQVDGGIVNFAFVETNEISTITQKEDIPTMDRFEISTTVTKKKLQCIILDFSAVSFLDPSGAKALKALAEEYQQVDIPLLIAGSSGIVYSLILFENWKIID</sequence>
<dbReference type="InterPro" id="IPR001902">
    <property type="entry name" value="SLC26A/SulP_fam"/>
</dbReference>
<reference evidence="7" key="2">
    <citation type="submission" date="2017-10" db="EMBL/GenBank/DDBJ databases">
        <title>Ladona fulva Genome sequencing and assembly.</title>
        <authorList>
            <person name="Murali S."/>
            <person name="Richards S."/>
            <person name="Bandaranaike D."/>
            <person name="Bellair M."/>
            <person name="Blankenburg K."/>
            <person name="Chao H."/>
            <person name="Dinh H."/>
            <person name="Doddapaneni H."/>
            <person name="Dugan-Rocha S."/>
            <person name="Elkadiri S."/>
            <person name="Gnanaolivu R."/>
            <person name="Hernandez B."/>
            <person name="Skinner E."/>
            <person name="Javaid M."/>
            <person name="Lee S."/>
            <person name="Li M."/>
            <person name="Ming W."/>
            <person name="Munidasa M."/>
            <person name="Muniz J."/>
            <person name="Nguyen L."/>
            <person name="Hughes D."/>
            <person name="Osuji N."/>
            <person name="Pu L.-L."/>
            <person name="Puazo M."/>
            <person name="Qu C."/>
            <person name="Quiroz J."/>
            <person name="Raj R."/>
            <person name="Weissenberger G."/>
            <person name="Xin Y."/>
            <person name="Zou X."/>
            <person name="Han Y."/>
            <person name="Worley K."/>
            <person name="Muzny D."/>
            <person name="Gibbs R."/>
        </authorList>
    </citation>
    <scope>NUCLEOTIDE SEQUENCE</scope>
    <source>
        <strain evidence="7">Sampled in the wild</strain>
    </source>
</reference>
<feature type="transmembrane region" description="Helical" evidence="5">
    <location>
        <begin position="44"/>
        <end position="62"/>
    </location>
</feature>
<feature type="domain" description="STAS" evidence="6">
    <location>
        <begin position="135"/>
        <end position="288"/>
    </location>
</feature>
<feature type="transmembrane region" description="Helical" evidence="5">
    <location>
        <begin position="21"/>
        <end position="38"/>
    </location>
</feature>
<evidence type="ECO:0000256" key="4">
    <source>
        <dbReference type="ARBA" id="ARBA00023136"/>
    </source>
</evidence>
<name>A0A8K0P5A6_LADFU</name>
<feature type="transmembrane region" description="Helical" evidence="5">
    <location>
        <begin position="83"/>
        <end position="111"/>
    </location>
</feature>
<gene>
    <name evidence="7" type="ORF">J437_LFUL016386</name>
</gene>
<keyword evidence="8" id="KW-1185">Reference proteome</keyword>
<dbReference type="Pfam" id="PF01740">
    <property type="entry name" value="STAS"/>
    <property type="match status" value="1"/>
</dbReference>
<dbReference type="OrthoDB" id="288203at2759"/>
<dbReference type="InterPro" id="IPR002645">
    <property type="entry name" value="STAS_dom"/>
</dbReference>
<dbReference type="Pfam" id="PF00916">
    <property type="entry name" value="Sulfate_transp"/>
    <property type="match status" value="1"/>
</dbReference>
<keyword evidence="3 5" id="KW-1133">Transmembrane helix</keyword>
<reference evidence="7" key="1">
    <citation type="submission" date="2013-04" db="EMBL/GenBank/DDBJ databases">
        <authorList>
            <person name="Qu J."/>
            <person name="Murali S.C."/>
            <person name="Bandaranaike D."/>
            <person name="Bellair M."/>
            <person name="Blankenburg K."/>
            <person name="Chao H."/>
            <person name="Dinh H."/>
            <person name="Doddapaneni H."/>
            <person name="Downs B."/>
            <person name="Dugan-Rocha S."/>
            <person name="Elkadiri S."/>
            <person name="Gnanaolivu R.D."/>
            <person name="Hernandez B."/>
            <person name="Javaid M."/>
            <person name="Jayaseelan J.C."/>
            <person name="Lee S."/>
            <person name="Li M."/>
            <person name="Ming W."/>
            <person name="Munidasa M."/>
            <person name="Muniz J."/>
            <person name="Nguyen L."/>
            <person name="Ongeri F."/>
            <person name="Osuji N."/>
            <person name="Pu L.-L."/>
            <person name="Puazo M."/>
            <person name="Qu C."/>
            <person name="Quiroz J."/>
            <person name="Raj R."/>
            <person name="Weissenberger G."/>
            <person name="Xin Y."/>
            <person name="Zou X."/>
            <person name="Han Y."/>
            <person name="Richards S."/>
            <person name="Worley K."/>
            <person name="Muzny D."/>
            <person name="Gibbs R."/>
        </authorList>
    </citation>
    <scope>NUCLEOTIDE SEQUENCE</scope>
    <source>
        <strain evidence="7">Sampled in the wild</strain>
    </source>
</reference>
<evidence type="ECO:0000259" key="6">
    <source>
        <dbReference type="PROSITE" id="PS50801"/>
    </source>
</evidence>
<comment type="subcellular location">
    <subcellularLocation>
        <location evidence="1">Membrane</location>
        <topology evidence="1">Multi-pass membrane protein</topology>
    </subcellularLocation>
</comment>
<evidence type="ECO:0000256" key="2">
    <source>
        <dbReference type="ARBA" id="ARBA00022692"/>
    </source>
</evidence>
<dbReference type="Gene3D" id="3.30.750.24">
    <property type="entry name" value="STAS domain"/>
    <property type="match status" value="1"/>
</dbReference>
<dbReference type="CDD" id="cd07042">
    <property type="entry name" value="STAS_SulP_like_sulfate_transporter"/>
    <property type="match status" value="1"/>
</dbReference>
<evidence type="ECO:0000256" key="3">
    <source>
        <dbReference type="ARBA" id="ARBA00022989"/>
    </source>
</evidence>
<evidence type="ECO:0000256" key="1">
    <source>
        <dbReference type="ARBA" id="ARBA00004141"/>
    </source>
</evidence>
<organism evidence="7 8">
    <name type="scientific">Ladona fulva</name>
    <name type="common">Scarce chaser dragonfly</name>
    <name type="synonym">Libellula fulva</name>
    <dbReference type="NCBI Taxonomy" id="123851"/>
    <lineage>
        <taxon>Eukaryota</taxon>
        <taxon>Metazoa</taxon>
        <taxon>Ecdysozoa</taxon>
        <taxon>Arthropoda</taxon>
        <taxon>Hexapoda</taxon>
        <taxon>Insecta</taxon>
        <taxon>Pterygota</taxon>
        <taxon>Palaeoptera</taxon>
        <taxon>Odonata</taxon>
        <taxon>Epiprocta</taxon>
        <taxon>Anisoptera</taxon>
        <taxon>Libelluloidea</taxon>
        <taxon>Libellulidae</taxon>
        <taxon>Ladona</taxon>
    </lineage>
</organism>
<dbReference type="Proteomes" id="UP000792457">
    <property type="component" value="Unassembled WGS sequence"/>
</dbReference>
<keyword evidence="2 5" id="KW-0812">Transmembrane</keyword>
<dbReference type="EMBL" id="KZ309029">
    <property type="protein sequence ID" value="KAG8236465.1"/>
    <property type="molecule type" value="Genomic_DNA"/>
</dbReference>
<evidence type="ECO:0000256" key="5">
    <source>
        <dbReference type="SAM" id="Phobius"/>
    </source>
</evidence>
<keyword evidence="4 5" id="KW-0472">Membrane</keyword>
<dbReference type="InterPro" id="IPR011547">
    <property type="entry name" value="SLC26A/SulP_dom"/>
</dbReference>
<dbReference type="GO" id="GO:0055085">
    <property type="term" value="P:transmembrane transport"/>
    <property type="evidence" value="ECO:0007669"/>
    <property type="project" value="InterPro"/>
</dbReference>
<dbReference type="InterPro" id="IPR036513">
    <property type="entry name" value="STAS_dom_sf"/>
</dbReference>
<comment type="caution">
    <text evidence="7">The sequence shown here is derived from an EMBL/GenBank/DDBJ whole genome shotgun (WGS) entry which is preliminary data.</text>
</comment>
<evidence type="ECO:0000313" key="7">
    <source>
        <dbReference type="EMBL" id="KAG8236465.1"/>
    </source>
</evidence>
<proteinExistence type="predicted"/>
<evidence type="ECO:0000313" key="8">
    <source>
        <dbReference type="Proteomes" id="UP000792457"/>
    </source>
</evidence>
<dbReference type="SUPFAM" id="SSF52091">
    <property type="entry name" value="SpoIIaa-like"/>
    <property type="match status" value="1"/>
</dbReference>
<dbReference type="PROSITE" id="PS50801">
    <property type="entry name" value="STAS"/>
    <property type="match status" value="1"/>
</dbReference>
<dbReference type="PANTHER" id="PTHR11814">
    <property type="entry name" value="SULFATE TRANSPORTER"/>
    <property type="match status" value="1"/>
</dbReference>